<dbReference type="STRING" id="8167.A0A484CR92"/>
<feature type="region of interest" description="Disordered" evidence="1">
    <location>
        <begin position="81"/>
        <end position="134"/>
    </location>
</feature>
<gene>
    <name evidence="3" type="ORF">EPR50_G00144720</name>
</gene>
<sequence length="273" mass="30046">MKKMSSGFCVRVLVLSLVTFGQHAKALSYRNGGFKDVTPHFDFQRSFNLASSENLEQAAAPSAGGYSGSYGWQVDGYSQEGSVSSYGPGHPILQEPRQNPQQPPQTNPNTGFLSSSNGIKMDSVPQHESTWWSRTQQHAYPANLQKLGYPARSQQHNGPAGSQQNAYLDYPSKPVKPSRPSKPKQPSHPSKSQKPGYLSKPQSTWWSRTQQHAYPAKLHKLGYPARSQQHVYLGYPSRPLQPTGPVRPQQPAKLQKGETQTKADMGDLFGGAS</sequence>
<organism evidence="3 4">
    <name type="scientific">Perca flavescens</name>
    <name type="common">American yellow perch</name>
    <name type="synonym">Morone flavescens</name>
    <dbReference type="NCBI Taxonomy" id="8167"/>
    <lineage>
        <taxon>Eukaryota</taxon>
        <taxon>Metazoa</taxon>
        <taxon>Chordata</taxon>
        <taxon>Craniata</taxon>
        <taxon>Vertebrata</taxon>
        <taxon>Euteleostomi</taxon>
        <taxon>Actinopterygii</taxon>
        <taxon>Neopterygii</taxon>
        <taxon>Teleostei</taxon>
        <taxon>Neoteleostei</taxon>
        <taxon>Acanthomorphata</taxon>
        <taxon>Eupercaria</taxon>
        <taxon>Perciformes</taxon>
        <taxon>Percoidei</taxon>
        <taxon>Percidae</taxon>
        <taxon>Percinae</taxon>
        <taxon>Perca</taxon>
    </lineage>
</organism>
<evidence type="ECO:0000256" key="1">
    <source>
        <dbReference type="SAM" id="MobiDB-lite"/>
    </source>
</evidence>
<comment type="caution">
    <text evidence="3">The sequence shown here is derived from an EMBL/GenBank/DDBJ whole genome shotgun (WGS) entry which is preliminary data.</text>
</comment>
<evidence type="ECO:0000313" key="4">
    <source>
        <dbReference type="Proteomes" id="UP000295070"/>
    </source>
</evidence>
<dbReference type="Proteomes" id="UP000295070">
    <property type="component" value="Chromosome 14"/>
</dbReference>
<evidence type="ECO:0000313" key="3">
    <source>
        <dbReference type="EMBL" id="TDH03704.1"/>
    </source>
</evidence>
<name>A0A484CR92_PERFV</name>
<feature type="signal peptide" evidence="2">
    <location>
        <begin position="1"/>
        <end position="26"/>
    </location>
</feature>
<protein>
    <submittedName>
        <fullName evidence="3">Uncharacterized protein</fullName>
    </submittedName>
</protein>
<reference evidence="3 4" key="1">
    <citation type="submission" date="2019-01" db="EMBL/GenBank/DDBJ databases">
        <title>A chromosome-scale genome assembly of the yellow perch, Perca flavescens.</title>
        <authorList>
            <person name="Feron R."/>
            <person name="Morvezen R."/>
            <person name="Bestin A."/>
            <person name="Haffray P."/>
            <person name="Klopp C."/>
            <person name="Zahm M."/>
            <person name="Cabau C."/>
            <person name="Roques C."/>
            <person name="Donnadieu C."/>
            <person name="Bouchez O."/>
            <person name="Christie M."/>
            <person name="Larson W."/>
            <person name="Guiguen Y."/>
        </authorList>
    </citation>
    <scope>NUCLEOTIDE SEQUENCE [LARGE SCALE GENOMIC DNA]</scope>
    <source>
        <strain evidence="3">YP-PL-M2</strain>
        <tissue evidence="3">Blood</tissue>
    </source>
</reference>
<keyword evidence="2" id="KW-0732">Signal</keyword>
<evidence type="ECO:0000256" key="2">
    <source>
        <dbReference type="SAM" id="SignalP"/>
    </source>
</evidence>
<dbReference type="EMBL" id="SCKG01000014">
    <property type="protein sequence ID" value="TDH03704.1"/>
    <property type="molecule type" value="Genomic_DNA"/>
</dbReference>
<accession>A0A484CR92</accession>
<keyword evidence="4" id="KW-1185">Reference proteome</keyword>
<feature type="region of interest" description="Disordered" evidence="1">
    <location>
        <begin position="234"/>
        <end position="273"/>
    </location>
</feature>
<proteinExistence type="predicted"/>
<dbReference type="AlphaFoldDB" id="A0A484CR92"/>
<feature type="compositionally biased region" description="Basic and acidic residues" evidence="1">
    <location>
        <begin position="255"/>
        <end position="265"/>
    </location>
</feature>
<feature type="chain" id="PRO_5019741767" evidence="2">
    <location>
        <begin position="27"/>
        <end position="273"/>
    </location>
</feature>
<feature type="region of interest" description="Disordered" evidence="1">
    <location>
        <begin position="150"/>
        <end position="202"/>
    </location>
</feature>
<feature type="compositionally biased region" description="Polar residues" evidence="1">
    <location>
        <begin position="152"/>
        <end position="166"/>
    </location>
</feature>